<evidence type="ECO:0000313" key="10">
    <source>
        <dbReference type="Proteomes" id="UP000472270"/>
    </source>
</evidence>
<dbReference type="InterPro" id="IPR021934">
    <property type="entry name" value="Sox_C"/>
</dbReference>
<evidence type="ECO:0000256" key="1">
    <source>
        <dbReference type="ARBA" id="ARBA00023015"/>
    </source>
</evidence>
<dbReference type="SMART" id="SM00398">
    <property type="entry name" value="HMG"/>
    <property type="match status" value="1"/>
</dbReference>
<dbReference type="GO" id="GO:0000978">
    <property type="term" value="F:RNA polymerase II cis-regulatory region sequence-specific DNA binding"/>
    <property type="evidence" value="ECO:0007669"/>
    <property type="project" value="TreeGrafter"/>
</dbReference>
<evidence type="ECO:0000256" key="5">
    <source>
        <dbReference type="PROSITE-ProRule" id="PRU00267"/>
    </source>
</evidence>
<dbReference type="Gene3D" id="1.10.30.10">
    <property type="entry name" value="High mobility group box domain"/>
    <property type="match status" value="1"/>
</dbReference>
<dbReference type="InterPro" id="IPR050140">
    <property type="entry name" value="SRY-related_HMG-box_TF-like"/>
</dbReference>
<evidence type="ECO:0000259" key="7">
    <source>
        <dbReference type="PROSITE" id="PS50118"/>
    </source>
</evidence>
<dbReference type="GO" id="GO:0001706">
    <property type="term" value="P:endoderm formation"/>
    <property type="evidence" value="ECO:0007669"/>
    <property type="project" value="TreeGrafter"/>
</dbReference>
<dbReference type="SUPFAM" id="SSF47095">
    <property type="entry name" value="HMG-box"/>
    <property type="match status" value="1"/>
</dbReference>
<dbReference type="PANTHER" id="PTHR10270">
    <property type="entry name" value="SOX TRANSCRIPTION FACTOR"/>
    <property type="match status" value="1"/>
</dbReference>
<dbReference type="FunFam" id="1.10.30.10:FF:000008">
    <property type="entry name" value="transcription factor SOX-7"/>
    <property type="match status" value="1"/>
</dbReference>
<name>A0A673G1W0_9TELE</name>
<accession>A0A673G1W0</accession>
<keyword evidence="1" id="KW-0805">Transcription regulation</keyword>
<dbReference type="PANTHER" id="PTHR10270:SF216">
    <property type="entry name" value="TRANSCRIPTION FACTOR SOX-17"/>
    <property type="match status" value="1"/>
</dbReference>
<dbReference type="InterPro" id="IPR009071">
    <property type="entry name" value="HMG_box_dom"/>
</dbReference>
<dbReference type="GO" id="GO:0090090">
    <property type="term" value="P:negative regulation of canonical Wnt signaling pathway"/>
    <property type="evidence" value="ECO:0007669"/>
    <property type="project" value="TreeGrafter"/>
</dbReference>
<dbReference type="Proteomes" id="UP000472270">
    <property type="component" value="Unassembled WGS sequence"/>
</dbReference>
<keyword evidence="2 5" id="KW-0238">DNA-binding</keyword>
<keyword evidence="10" id="KW-1185">Reference proteome</keyword>
<evidence type="ECO:0000256" key="6">
    <source>
        <dbReference type="SAM" id="MobiDB-lite"/>
    </source>
</evidence>
<dbReference type="OrthoDB" id="6247875at2759"/>
<keyword evidence="4 5" id="KW-0539">Nucleus</keyword>
<feature type="compositionally biased region" description="Polar residues" evidence="6">
    <location>
        <begin position="12"/>
        <end position="22"/>
    </location>
</feature>
<feature type="domain" description="HMG box" evidence="7">
    <location>
        <begin position="63"/>
        <end position="131"/>
    </location>
</feature>
<feature type="region of interest" description="Disordered" evidence="6">
    <location>
        <begin position="1"/>
        <end position="22"/>
    </location>
</feature>
<dbReference type="Pfam" id="PF00505">
    <property type="entry name" value="HMG_box"/>
    <property type="match status" value="1"/>
</dbReference>
<gene>
    <name evidence="9" type="primary">sox17</name>
</gene>
<proteinExistence type="predicted"/>
<feature type="DNA-binding region" description="HMG box" evidence="5">
    <location>
        <begin position="63"/>
        <end position="131"/>
    </location>
</feature>
<dbReference type="GO" id="GO:0001570">
    <property type="term" value="P:vasculogenesis"/>
    <property type="evidence" value="ECO:0007669"/>
    <property type="project" value="TreeGrafter"/>
</dbReference>
<dbReference type="InterPro" id="IPR036910">
    <property type="entry name" value="HMG_box_dom_sf"/>
</dbReference>
<feature type="region of interest" description="Disordered" evidence="6">
    <location>
        <begin position="286"/>
        <end position="307"/>
    </location>
</feature>
<organism evidence="9 10">
    <name type="scientific">Sinocyclocheilus rhinocerous</name>
    <dbReference type="NCBI Taxonomy" id="307959"/>
    <lineage>
        <taxon>Eukaryota</taxon>
        <taxon>Metazoa</taxon>
        <taxon>Chordata</taxon>
        <taxon>Craniata</taxon>
        <taxon>Vertebrata</taxon>
        <taxon>Euteleostomi</taxon>
        <taxon>Actinopterygii</taxon>
        <taxon>Neopterygii</taxon>
        <taxon>Teleostei</taxon>
        <taxon>Ostariophysi</taxon>
        <taxon>Cypriniformes</taxon>
        <taxon>Cyprinidae</taxon>
        <taxon>Cyprininae</taxon>
        <taxon>Sinocyclocheilus</taxon>
    </lineage>
</organism>
<dbReference type="GO" id="GO:0001525">
    <property type="term" value="P:angiogenesis"/>
    <property type="evidence" value="ECO:0007669"/>
    <property type="project" value="TreeGrafter"/>
</dbReference>
<dbReference type="RefSeq" id="XP_016396342.1">
    <property type="nucleotide sequence ID" value="XM_016540856.1"/>
</dbReference>
<evidence type="ECO:0000259" key="8">
    <source>
        <dbReference type="PROSITE" id="PS51516"/>
    </source>
</evidence>
<reference evidence="9" key="1">
    <citation type="submission" date="2025-08" db="UniProtKB">
        <authorList>
            <consortium name="Ensembl"/>
        </authorList>
    </citation>
    <scope>IDENTIFICATION</scope>
</reference>
<evidence type="ECO:0000313" key="9">
    <source>
        <dbReference type="Ensembl" id="ENSSRHP00000005819.1"/>
    </source>
</evidence>
<keyword evidence="3" id="KW-0804">Transcription</keyword>
<evidence type="ECO:0000256" key="2">
    <source>
        <dbReference type="ARBA" id="ARBA00023125"/>
    </source>
</evidence>
<sequence>MSSPDAGYASDDPNQTRGTSSVLMSGMRQCAWVDPLSPLSDTKAKHEACSSAGPGRGKSEPRIRRPMNAFMVWAKDERKRLAQQNPDLHNAELSKMLGKSWKALPIVDKRPFVEEAERLRVKHMQDHPNYKYRPRRRKKVKRHKRLDSSFVLHGEGDAQNPLGMEGMSVGYSELPQARLPLYCETQTLFEPYSLPPPDPSSMDEFFAHLQDNQHQSAYSYYNHQEHHFQENTNILSNMHGHTSMKSLTNAHFHSITHCNINTHTDPNSHTSSNTQFNIMNNAHPQQTLNESTKPQTSHSSGTHLNSITHPISHTIINKSSSSHQAMPPDYLNCPSTLDDHYRSNSQLKRPYEELSLPVDRHTYKHSIPEPHSQAPAAAQIQGSSEMVDEVEFEQCLAYGVPHVPLQGSNLISTVLSDASTAVYYCGYSNY</sequence>
<dbReference type="GeneID" id="107730124"/>
<reference evidence="9" key="2">
    <citation type="submission" date="2025-09" db="UniProtKB">
        <authorList>
            <consortium name="Ensembl"/>
        </authorList>
    </citation>
    <scope>IDENTIFICATION</scope>
</reference>
<dbReference type="AlphaFoldDB" id="A0A673G1W0"/>
<evidence type="ECO:0000256" key="3">
    <source>
        <dbReference type="ARBA" id="ARBA00023163"/>
    </source>
</evidence>
<dbReference type="PROSITE" id="PS50118">
    <property type="entry name" value="HMG_BOX_2"/>
    <property type="match status" value="1"/>
</dbReference>
<dbReference type="GO" id="GO:0001228">
    <property type="term" value="F:DNA-binding transcription activator activity, RNA polymerase II-specific"/>
    <property type="evidence" value="ECO:0007669"/>
    <property type="project" value="TreeGrafter"/>
</dbReference>
<dbReference type="PROSITE" id="PS51516">
    <property type="entry name" value="SOX_C"/>
    <property type="match status" value="1"/>
</dbReference>
<dbReference type="GO" id="GO:0005634">
    <property type="term" value="C:nucleus"/>
    <property type="evidence" value="ECO:0007669"/>
    <property type="project" value="UniProtKB-UniRule"/>
</dbReference>
<dbReference type="KEGG" id="srx:107730124"/>
<dbReference type="Ensembl" id="ENSSRHT00000006028.1">
    <property type="protein sequence ID" value="ENSSRHP00000005819.1"/>
    <property type="gene ID" value="ENSSRHG00000003610.1"/>
</dbReference>
<dbReference type="GO" id="GO:0007507">
    <property type="term" value="P:heart development"/>
    <property type="evidence" value="ECO:0007669"/>
    <property type="project" value="TreeGrafter"/>
</dbReference>
<protein>
    <submittedName>
        <fullName evidence="9">Transcription factor Sox-17-alpha-like</fullName>
    </submittedName>
</protein>
<feature type="region of interest" description="Disordered" evidence="6">
    <location>
        <begin position="41"/>
        <end position="62"/>
    </location>
</feature>
<dbReference type="CDD" id="cd22047">
    <property type="entry name" value="HMG-box_SoxF_SOX17"/>
    <property type="match status" value="1"/>
</dbReference>
<evidence type="ECO:0000256" key="4">
    <source>
        <dbReference type="ARBA" id="ARBA00023242"/>
    </source>
</evidence>
<dbReference type="CTD" id="64321"/>
<feature type="domain" description="Sox C-terminal" evidence="8">
    <location>
        <begin position="282"/>
        <end position="429"/>
    </location>
</feature>